<sequence>MGSFFSLEGGFFSGMGKIFDIMLVSLLWVLCCIPIITIGPATTALYYCVVKSIRRERGYVAKEFFHSFKVNLKQGTIVGLIFTLLAVVMSFNFHIVRQMEGKLGSILFGIYIALSLFIIITAIYVFPNLSRFTLTFKNLFKNSIIMAIRHLPFTIIIAVIVAFAAFLMWWIPIAALFVPGVACLLVSFLMEKILKKYTPEDAGRPDAWYME</sequence>
<feature type="transmembrane region" description="Helical" evidence="1">
    <location>
        <begin position="147"/>
        <end position="167"/>
    </location>
</feature>
<dbReference type="STRING" id="1120996.SAMN02746066_04398"/>
<gene>
    <name evidence="2" type="ORF">SAMN02746066_04398</name>
</gene>
<feature type="transmembrane region" description="Helical" evidence="1">
    <location>
        <begin position="21"/>
        <end position="49"/>
    </location>
</feature>
<dbReference type="InterPro" id="IPR006938">
    <property type="entry name" value="DUF624"/>
</dbReference>
<feature type="transmembrane region" description="Helical" evidence="1">
    <location>
        <begin position="173"/>
        <end position="190"/>
    </location>
</feature>
<accession>A0A1M7ND81</accession>
<dbReference type="EMBL" id="FRCP01000027">
    <property type="protein sequence ID" value="SHN01692.1"/>
    <property type="molecule type" value="Genomic_DNA"/>
</dbReference>
<dbReference type="RefSeq" id="WP_073291458.1">
    <property type="nucleotide sequence ID" value="NZ_FRCP01000027.1"/>
</dbReference>
<keyword evidence="1" id="KW-1133">Transmembrane helix</keyword>
<protein>
    <submittedName>
        <fullName evidence="2">Uncharacterized membrane protein YesL</fullName>
    </submittedName>
</protein>
<keyword evidence="1" id="KW-0812">Transmembrane</keyword>
<evidence type="ECO:0000313" key="3">
    <source>
        <dbReference type="Proteomes" id="UP000184038"/>
    </source>
</evidence>
<proteinExistence type="predicted"/>
<organism evidence="2 3">
    <name type="scientific">Anaerosporobacter mobilis DSM 15930</name>
    <dbReference type="NCBI Taxonomy" id="1120996"/>
    <lineage>
        <taxon>Bacteria</taxon>
        <taxon>Bacillati</taxon>
        <taxon>Bacillota</taxon>
        <taxon>Clostridia</taxon>
        <taxon>Lachnospirales</taxon>
        <taxon>Lachnospiraceae</taxon>
        <taxon>Anaerosporobacter</taxon>
    </lineage>
</organism>
<dbReference type="Proteomes" id="UP000184038">
    <property type="component" value="Unassembled WGS sequence"/>
</dbReference>
<dbReference type="Pfam" id="PF04854">
    <property type="entry name" value="DUF624"/>
    <property type="match status" value="1"/>
</dbReference>
<dbReference type="AlphaFoldDB" id="A0A1M7ND81"/>
<feature type="transmembrane region" description="Helical" evidence="1">
    <location>
        <begin position="103"/>
        <end position="126"/>
    </location>
</feature>
<reference evidence="2 3" key="1">
    <citation type="submission" date="2016-11" db="EMBL/GenBank/DDBJ databases">
        <authorList>
            <person name="Jaros S."/>
            <person name="Januszkiewicz K."/>
            <person name="Wedrychowicz H."/>
        </authorList>
    </citation>
    <scope>NUCLEOTIDE SEQUENCE [LARGE SCALE GENOMIC DNA]</scope>
    <source>
        <strain evidence="2 3">DSM 15930</strain>
    </source>
</reference>
<keyword evidence="3" id="KW-1185">Reference proteome</keyword>
<keyword evidence="1" id="KW-0472">Membrane</keyword>
<evidence type="ECO:0000256" key="1">
    <source>
        <dbReference type="SAM" id="Phobius"/>
    </source>
</evidence>
<evidence type="ECO:0000313" key="2">
    <source>
        <dbReference type="EMBL" id="SHN01692.1"/>
    </source>
</evidence>
<feature type="transmembrane region" description="Helical" evidence="1">
    <location>
        <begin position="70"/>
        <end position="91"/>
    </location>
</feature>
<name>A0A1M7ND81_9FIRM</name>